<name>A0AAC9FVI1_9PSED</name>
<dbReference type="CDD" id="cd20495">
    <property type="entry name" value="C58_PaToxP-like"/>
    <property type="match status" value="1"/>
</dbReference>
<evidence type="ECO:0000313" key="4">
    <source>
        <dbReference type="Proteomes" id="UP000078142"/>
    </source>
</evidence>
<dbReference type="Pfam" id="PF12919">
    <property type="entry name" value="TcdA_TcdB"/>
    <property type="match status" value="1"/>
</dbReference>
<dbReference type="Pfam" id="PF12920">
    <property type="entry name" value="TcdA_TcdB_pore"/>
    <property type="match status" value="1"/>
</dbReference>
<gene>
    <name evidence="3" type="ORF">A8L59_03050</name>
</gene>
<evidence type="ECO:0000313" key="3">
    <source>
        <dbReference type="EMBL" id="ANH96397.1"/>
    </source>
</evidence>
<dbReference type="GO" id="GO:0016757">
    <property type="term" value="F:glycosyltransferase activity"/>
    <property type="evidence" value="ECO:0007669"/>
    <property type="project" value="InterPro"/>
</dbReference>
<dbReference type="SUPFAM" id="SSF53448">
    <property type="entry name" value="Nucleotide-diphospho-sugar transferases"/>
    <property type="match status" value="1"/>
</dbReference>
<protein>
    <submittedName>
        <fullName evidence="3">Toxin</fullName>
    </submittedName>
</protein>
<accession>A0AAC9FVI1</accession>
<dbReference type="InterPro" id="IPR029044">
    <property type="entry name" value="Nucleotide-diphossugar_trans"/>
</dbReference>
<evidence type="ECO:0000259" key="2">
    <source>
        <dbReference type="Pfam" id="PF12920"/>
    </source>
</evidence>
<dbReference type="Proteomes" id="UP000078142">
    <property type="component" value="Chromosome"/>
</dbReference>
<dbReference type="Gene3D" id="3.90.550.20">
    <property type="match status" value="1"/>
</dbReference>
<dbReference type="EMBL" id="CP015852">
    <property type="protein sequence ID" value="ANH96397.1"/>
    <property type="molecule type" value="Genomic_DNA"/>
</dbReference>
<feature type="domain" description="GT44" evidence="1">
    <location>
        <begin position="119"/>
        <end position="509"/>
    </location>
</feature>
<reference evidence="3 4" key="1">
    <citation type="submission" date="2016-05" db="EMBL/GenBank/DDBJ databases">
        <authorList>
            <person name="Wang S."/>
            <person name="Zhu B."/>
        </authorList>
    </citation>
    <scope>NUCLEOTIDE SEQUENCE [LARGE SCALE GENOMIC DNA]</scope>
    <source>
        <strain evidence="3 4">CRS05-R5</strain>
    </source>
</reference>
<proteinExistence type="predicted"/>
<dbReference type="InterPro" id="IPR024770">
    <property type="entry name" value="TcdA/TcdB_cat"/>
</dbReference>
<dbReference type="InterPro" id="IPR024769">
    <property type="entry name" value="TcdA/TcdB_pore_forming"/>
</dbReference>
<organism evidence="3 4">
    <name type="scientific">Pseudomonas koreensis</name>
    <dbReference type="NCBI Taxonomy" id="198620"/>
    <lineage>
        <taxon>Bacteria</taxon>
        <taxon>Pseudomonadati</taxon>
        <taxon>Pseudomonadota</taxon>
        <taxon>Gammaproteobacteria</taxon>
        <taxon>Pseudomonadales</taxon>
        <taxon>Pseudomonadaceae</taxon>
        <taxon>Pseudomonas</taxon>
    </lineage>
</organism>
<evidence type="ECO:0000259" key="1">
    <source>
        <dbReference type="Pfam" id="PF12919"/>
    </source>
</evidence>
<feature type="domain" description="TcdA/TcdB toxin pore forming" evidence="2">
    <location>
        <begin position="1068"/>
        <end position="1710"/>
    </location>
</feature>
<sequence length="2357" mass="260163">MQSTEQGSKHFVKFVDLFKLKDLEDALSSHKGNDVYEAVLRYYFACVGKLSSPQLIEPVALLKQTLELLLGDIRVRRASDQQSPVAPNLAQIRDRVEDFETRLRFGIEQINTAPSAVPKNLHFVWLGGGMGAIQHDYLNVWRQVLAGQGYTLNLWYDSDALLAYQTNKVIVEAAKADALRKTDGGPVTEDQLATLYEARAIVLKQQMFAHINAAVAQGQAADEARIDLLSRAYGQDAEALEILRQNNRDSLLALHGGDLHLRDLADASQLLQSRLEDIYQREIRLRGNLAAASDVVRAEVLFSEGGLYADVDNLPPLAPKLGDTDISAWGSDARRGALQLLLNHNPAWMPGRVAIRSRYRDYAERIPPASRGALEAFAKSAPLLGQVFLPPARALARPHELRAVKESASLSNAFLLAHPDAAMLGAVIERMRFNYEVLDEVTRLSVQRNIAPTDFDKIKPLAREVLERTYGSFSQLSEEEEINADFLAAATAGYFSDGIRLQSEFTIYLTGPAAMRSGMADYERQHLTPDGARMAREELPIAPVAMVNRATEEELDHSWKDNATDPQAWLANEQARWQAGQYPTRYQGDLEQLLMPPAIEFDAGWPVIEGRPVLLTDLLQRLADELGEPFVQAMRRSHDGIVRFDKPLPLSFDDRQAIRAQPAQMFPPASLSDPQTQRIGIDELLGRMAKGTFHLDQVSPLQRLTLGLLLGAQALDNRSFDLLVEDLDNLANSVGELGASNRYAVIERQMYKRRTPAFMAGIASVSDEPLQLAGSALALKEAALVQAHTAYQWGRHVAQIHQLATLEHREKVQDRVEQVLAQFEASTVKLVPQDLLLQSQGEALGGRCYPLALVMSAALSKGESASRRLRERFFLAALEPGQNDSRAFLEALEQLRDVPLKDVGKALGRVGLAQVSATLERYPDTCTLMLNSDNHAMLLAKTVDAGRTTFHFYDPNFGLFEFAHATMFEQALKHFFLTQGMAGYYAAYGTASAPEFDLIEVRGQDVAGLSVSAGFQVAQLLAADALPQLPSPRPIRRRLTSAHGQSLIDNAHLGRCLLELDSRWWGQQIAHVTTQLQDLHDSPKALVPVFDTLQVLPDGRYQMSLFDPASGDFVTQVISDEHRLLRIRNWLSEQFSTLARKPAGMGRLADPMEVASVHTLNAGFSIQALMNALRNREGSDRTLTLSVRLHAYVNYAQLAHGTVIDALGVAKLVKAALSEEKAIARTCAPVVGEALGHVANEGVGAVLGLANVGFDIYQLATAQDEVEKAQAGTQLAFDAGGLALTGAGLAAAAGGAATAAAVLGGVGVVFGGLAVGVAALAQGFANIARDAQAVGLFFDGLQHGAYGVGYRYDKALQAWVVQPSSLCIDTLDLPGGQLLLKSPKLFRLRDHFGVPGYDPKTANAIDIAEQLGLPGRIRRVLPVGQPIVLPCMPQTCYGYEYKALPFASLRHDKGFDIARRLEKKDRAGNWQFLFSFYSFPSHYIVHRLFPSCQPTVIKVLLDGSDRELVVPRLPQEWQGNVTYALTGAGGMCRLSLSPGVKVRLLAPPQTACRWVLTADWVRAQEVRFLKNGNLMLGAIEVSFSGSGRSELFIRLDGQRLMRVDRDTQTLILLEDTAPTGLDEAALLEHYKALAREHRLSLAYTPVHRYLIPFESAQKPRYTTAWYDAAEDRFVYVRNEQVNGDKALLGTVSDGFAYFYEPDGFLVWQVDAVSGLLRHVYRLLQMPGTGKVSRVEADTDGVIHVVQEYTGAGQGPRQFNFLIHSGQLLLSSATHDINRELSTRLFADETLTDWDQALGSYHRQSPAPSQDGATTVDWEPAAYVSVSWKFAPDSRDMVWVRERDRLLIHPVPRPKRARGWADSIKNLNDLMLLTLAPDSDVFMIYDRLAQRLCRLARTLSEGRSDWSHTWVQPAGLREVLPVGSGYVALTESALFFNLNAQGDIQFGGLTEKWLHGQRQWWLALDTVAAQYPVEHFAVCGLRNEQGDPHLAAWYVDQRLLLSESTRSGDTRLLGVTPDKRQAWLFEPASGELKTQAFIDASLLADAFGDGSQLLHAQVVPASQQPWEEWRFADVSLNGAELRGVTVDGVILALPFGESERITGVNHAWVVKQGEHLVQGLQLLLETDEHEAFISVESGPGRLQWYDVQNARLIEVAEQDLPPAFNLLGTRLQEQVLLHDRRAGFVHALPKARRIGPFDYLQRKARVLVVEGQKQIADLTPLLPDGVDTLILRLGQGAVTFHLSRTLWFRLASVIVDCRHAASEAVTIPGKLNWSLDAPNKLQLEMLGEHLVVVDPDSEHSLIFRDAGSADPLLRGEVFLGFDRQFSVAVSRLVRTLRERQATNPVATLGELLSVTVEG</sequence>